<evidence type="ECO:0000313" key="2">
    <source>
        <dbReference type="EMBL" id="ANI91461.1"/>
    </source>
</evidence>
<evidence type="ECO:0000256" key="1">
    <source>
        <dbReference type="SAM" id="SignalP"/>
    </source>
</evidence>
<feature type="chain" id="PRO_5008008698" description="Secreted protein" evidence="1">
    <location>
        <begin position="33"/>
        <end position="187"/>
    </location>
</feature>
<dbReference type="Proteomes" id="UP000186104">
    <property type="component" value="Chromosome"/>
</dbReference>
<reference evidence="2 3" key="1">
    <citation type="submission" date="2016-06" db="EMBL/GenBank/DDBJ databases">
        <title>Complete genome sequence of a saline-alkali tolerant type strain Dietzia timorensis ID05-A0528T.</title>
        <authorList>
            <person name="Wu X."/>
        </authorList>
    </citation>
    <scope>NUCLEOTIDE SEQUENCE [LARGE SCALE GENOMIC DNA]</scope>
    <source>
        <strain evidence="2 3">ID05-A0528</strain>
    </source>
</reference>
<name>A0A173LJ31_9ACTN</name>
<accession>A0A173LJ31</accession>
<keyword evidence="3" id="KW-1185">Reference proteome</keyword>
<keyword evidence="1" id="KW-0732">Signal</keyword>
<organism evidence="2 3">
    <name type="scientific">Dietzia timorensis</name>
    <dbReference type="NCBI Taxonomy" id="499555"/>
    <lineage>
        <taxon>Bacteria</taxon>
        <taxon>Bacillati</taxon>
        <taxon>Actinomycetota</taxon>
        <taxon>Actinomycetes</taxon>
        <taxon>Mycobacteriales</taxon>
        <taxon>Dietziaceae</taxon>
        <taxon>Dietzia</taxon>
    </lineage>
</organism>
<dbReference type="AlphaFoldDB" id="A0A173LJ31"/>
<evidence type="ECO:0008006" key="4">
    <source>
        <dbReference type="Google" id="ProtNLM"/>
    </source>
</evidence>
<dbReference type="RefSeq" id="WP_067476061.1">
    <property type="nucleotide sequence ID" value="NZ_CP015961.1"/>
</dbReference>
<sequence>MGKINRSTTFGALTAASLMAAGTVLGAGAAQADPEVTAPADPAVEQYQAPRVNIGDPWGFGEIPLVYGNGAVCAGGANGNAPTEEIHITFRDARQQPGIFSLNPATLLPTNLTLDVEWHNQDTGESGVDHVDGTVSDAWSRLQPGVGNVTGTITATASILPGGGSVDGIGSHTIEIPFETYSKACES</sequence>
<proteinExistence type="predicted"/>
<dbReference type="KEGG" id="dtm:BJL86_0659"/>
<feature type="signal peptide" evidence="1">
    <location>
        <begin position="1"/>
        <end position="32"/>
    </location>
</feature>
<dbReference type="EMBL" id="CP015961">
    <property type="protein sequence ID" value="ANI91461.1"/>
    <property type="molecule type" value="Genomic_DNA"/>
</dbReference>
<evidence type="ECO:0000313" key="3">
    <source>
        <dbReference type="Proteomes" id="UP000186104"/>
    </source>
</evidence>
<gene>
    <name evidence="2" type="ORF">BJL86_0659</name>
</gene>
<protein>
    <recommendedName>
        <fullName evidence="4">Secreted protein</fullName>
    </recommendedName>
</protein>